<sequence length="45" mass="4904">MLKAGDTVTYEVVQGEDGQFYAINVEVVESDRSEALIGISPDLML</sequence>
<dbReference type="EMBL" id="JXDG01000061">
    <property type="protein sequence ID" value="KIH81583.1"/>
    <property type="molecule type" value="Genomic_DNA"/>
</dbReference>
<evidence type="ECO:0000313" key="1">
    <source>
        <dbReference type="EMBL" id="KIH81583.1"/>
    </source>
</evidence>
<dbReference type="Proteomes" id="UP000031535">
    <property type="component" value="Unassembled WGS sequence"/>
</dbReference>
<dbReference type="PATRIC" id="fig|226910.6.peg.4816"/>
<evidence type="ECO:0000313" key="2">
    <source>
        <dbReference type="Proteomes" id="UP000031535"/>
    </source>
</evidence>
<proteinExistence type="predicted"/>
<name>A0A0C2ESD1_9PSED</name>
<reference evidence="1 2" key="1">
    <citation type="submission" date="2015-01" db="EMBL/GenBank/DDBJ databases">
        <title>Complete genome of Pseudomonas batumici UCM B-321 producer of the batumin antibiotic with strong antistaphilococcal and potential anticancer activity.</title>
        <authorList>
            <person name="Klochko V.V."/>
            <person name="Zelena L.B."/>
            <person name="Elena K.A."/>
            <person name="Reva O.N."/>
        </authorList>
    </citation>
    <scope>NUCLEOTIDE SEQUENCE [LARGE SCALE GENOMIC DNA]</scope>
    <source>
        <strain evidence="1 2">UCM B-321</strain>
    </source>
</reference>
<protein>
    <submittedName>
        <fullName evidence="1">Uncharacterized protein</fullName>
    </submittedName>
</protein>
<gene>
    <name evidence="1" type="ORF">UCMB321_4825</name>
</gene>
<dbReference type="AlphaFoldDB" id="A0A0C2ESD1"/>
<organism evidence="1 2">
    <name type="scientific">Pseudomonas batumici</name>
    <dbReference type="NCBI Taxonomy" id="226910"/>
    <lineage>
        <taxon>Bacteria</taxon>
        <taxon>Pseudomonadati</taxon>
        <taxon>Pseudomonadota</taxon>
        <taxon>Gammaproteobacteria</taxon>
        <taxon>Pseudomonadales</taxon>
        <taxon>Pseudomonadaceae</taxon>
        <taxon>Pseudomonas</taxon>
    </lineage>
</organism>
<comment type="caution">
    <text evidence="1">The sequence shown here is derived from an EMBL/GenBank/DDBJ whole genome shotgun (WGS) entry which is preliminary data.</text>
</comment>
<accession>A0A0C2ESD1</accession>
<keyword evidence="2" id="KW-1185">Reference proteome</keyword>